<name>A0ABQ5FQ42_9ASTR</name>
<comment type="caution">
    <text evidence="1">The sequence shown here is derived from an EMBL/GenBank/DDBJ whole genome shotgun (WGS) entry which is preliminary data.</text>
</comment>
<proteinExistence type="predicted"/>
<accession>A0ABQ5FQ42</accession>
<dbReference type="Proteomes" id="UP001151760">
    <property type="component" value="Unassembled WGS sequence"/>
</dbReference>
<evidence type="ECO:0000313" key="2">
    <source>
        <dbReference type="Proteomes" id="UP001151760"/>
    </source>
</evidence>
<reference evidence="1" key="2">
    <citation type="submission" date="2022-01" db="EMBL/GenBank/DDBJ databases">
        <authorList>
            <person name="Yamashiro T."/>
            <person name="Shiraishi A."/>
            <person name="Satake H."/>
            <person name="Nakayama K."/>
        </authorList>
    </citation>
    <scope>NUCLEOTIDE SEQUENCE</scope>
</reference>
<reference evidence="1" key="1">
    <citation type="journal article" date="2022" name="Int. J. Mol. Sci.">
        <title>Draft Genome of Tanacetum Coccineum: Genomic Comparison of Closely Related Tanacetum-Family Plants.</title>
        <authorList>
            <person name="Yamashiro T."/>
            <person name="Shiraishi A."/>
            <person name="Nakayama K."/>
            <person name="Satake H."/>
        </authorList>
    </citation>
    <scope>NUCLEOTIDE SEQUENCE</scope>
</reference>
<keyword evidence="2" id="KW-1185">Reference proteome</keyword>
<gene>
    <name evidence="1" type="ORF">Tco_1016493</name>
</gene>
<organism evidence="1 2">
    <name type="scientific">Tanacetum coccineum</name>
    <dbReference type="NCBI Taxonomy" id="301880"/>
    <lineage>
        <taxon>Eukaryota</taxon>
        <taxon>Viridiplantae</taxon>
        <taxon>Streptophyta</taxon>
        <taxon>Embryophyta</taxon>
        <taxon>Tracheophyta</taxon>
        <taxon>Spermatophyta</taxon>
        <taxon>Magnoliopsida</taxon>
        <taxon>eudicotyledons</taxon>
        <taxon>Gunneridae</taxon>
        <taxon>Pentapetalae</taxon>
        <taxon>asterids</taxon>
        <taxon>campanulids</taxon>
        <taxon>Asterales</taxon>
        <taxon>Asteraceae</taxon>
        <taxon>Asteroideae</taxon>
        <taxon>Anthemideae</taxon>
        <taxon>Anthemidinae</taxon>
        <taxon>Tanacetum</taxon>
    </lineage>
</organism>
<evidence type="ECO:0000313" key="1">
    <source>
        <dbReference type="EMBL" id="GJT65013.1"/>
    </source>
</evidence>
<sequence length="206" mass="21826">MAYELPQELVVFIMGIHHLGTGDEFRVVVGSVTGGGSCGDLWGVVVTGLASLVSSPLAAVSAIVYLNCSGGSAVYSRNQCNAVPATVVRGDSIWGGGGDGDGVWGKWELGASSSYPPLIIFLCQKDVGVLRKNIPYDDPPQDLLILVFIWIRLGIIPVTVAVGETNSRGEGVWPPGQARNPVMVWCLWARYVNPVMVVRNPGGPHV</sequence>
<dbReference type="EMBL" id="BQNB010017596">
    <property type="protein sequence ID" value="GJT65013.1"/>
    <property type="molecule type" value="Genomic_DNA"/>
</dbReference>
<protein>
    <submittedName>
        <fullName evidence="1">Uncharacterized protein</fullName>
    </submittedName>
</protein>